<dbReference type="SUPFAM" id="SSF101576">
    <property type="entry name" value="Supernatant protein factor (SPF), C-terminal domain"/>
    <property type="match status" value="1"/>
</dbReference>
<dbReference type="SUPFAM" id="SSF46938">
    <property type="entry name" value="CRAL/TRIO N-terminal domain"/>
    <property type="match status" value="1"/>
</dbReference>
<dbReference type="Gene3D" id="2.60.120.680">
    <property type="entry name" value="GOLD domain"/>
    <property type="match status" value="1"/>
</dbReference>
<dbReference type="Proteomes" id="UP001311799">
    <property type="component" value="Unassembled WGS sequence"/>
</dbReference>
<dbReference type="EMBL" id="JAWDEY010000001">
    <property type="protein sequence ID" value="KAK6591148.1"/>
    <property type="molecule type" value="Genomic_DNA"/>
</dbReference>
<dbReference type="InterPro" id="IPR001251">
    <property type="entry name" value="CRAL-TRIO_dom"/>
</dbReference>
<dbReference type="Pfam" id="PF00650">
    <property type="entry name" value="CRAL_TRIO"/>
    <property type="match status" value="1"/>
</dbReference>
<feature type="region of interest" description="Disordered" evidence="1">
    <location>
        <begin position="571"/>
        <end position="629"/>
    </location>
</feature>
<feature type="domain" description="CRAL-TRIO" evidence="2">
    <location>
        <begin position="183"/>
        <end position="366"/>
    </location>
</feature>
<evidence type="ECO:0000313" key="4">
    <source>
        <dbReference type="Proteomes" id="UP001311799"/>
    </source>
</evidence>
<dbReference type="Gene3D" id="3.40.525.10">
    <property type="entry name" value="CRAL-TRIO lipid binding domain"/>
    <property type="match status" value="1"/>
</dbReference>
<dbReference type="PANTHER" id="PTHR23324:SF83">
    <property type="entry name" value="SEC14-LIKE PROTEIN 2"/>
    <property type="match status" value="1"/>
</dbReference>
<evidence type="ECO:0000256" key="1">
    <source>
        <dbReference type="SAM" id="MobiDB-lite"/>
    </source>
</evidence>
<proteinExistence type="predicted"/>
<evidence type="ECO:0000313" key="3">
    <source>
        <dbReference type="EMBL" id="KAK6591148.1"/>
    </source>
</evidence>
<dbReference type="CDD" id="cd00170">
    <property type="entry name" value="SEC14"/>
    <property type="match status" value="1"/>
</dbReference>
<dbReference type="SMART" id="SM00516">
    <property type="entry name" value="SEC14"/>
    <property type="match status" value="1"/>
</dbReference>
<sequence length="1042" mass="118884">MSKANIEDIVVRCNLKDGFVRTISEASSKERLEISDIISGCELEGNGNFDLESFLGEESMSYSELFSSINNKPQNWDSIQYEKFKELCKNVISEIYEGNNVGVDNISSRATANKAVIDNCCKVMLTPLRLLRFLVGFNFNTENAFTAFSKHIKWRKEFNIDTVIRPFVITNMLPNNNIEMAPLHSTITRYYPCNLLLRESIGEKKPLRDKYGNIICIERFGLLDDTRLLGAVKVDELLLWYSYHMEYRSILLDKLSFESKCLIRATCIMDLYGLTVSQVHSSHIITILRRMIQLASDNYPEGMSYVIFVNAPKFFSIVWNSFKSLLAARTVEKILVLDEDYREKLLGIISLNNLPQFLGGLATEQYSTVPNTGTLLLDCFGLGDDRQTLHIKRMKKEKITISIIKPNTLVYWTWGVLEGEIGFGVKYLIDDIHYLNDSNESGVIYQNNNISHTNKSNQADNLNISNNVGLSSIQTKNQHEVTVVSSSKFDSTKAHGGSYYASVPGCLMLQWDNSWSLFSGKTIHFVIKTINSEKENSEKKQVTDCNNNNNIGNEDTNSNINVHNNKYNNNNNNIGNEDINSNVNVHNNKDNNIGIEDINSNVNVHNNNDNNNSDNNNDNNNSSSNRNSYASQVRCSNNYMSTMDNKLADIKLPNLDNIVSHNITLTTISRKKPSKNLKSTRIVNNGIVSNSFLEKQGQFNNIYYTIPIFNDNKATESQSLGKNLSKRDNKHKANRISVFNNNNNYIDDRVINKCNKSYNINVKHEKKIQTDNLNILKNVDINESNFNLNLNSNSESDFEEESNDSECKTNFSYVTAYSVIDDSVEQCELGNSIVINSSRGILIRKDVLNYDKKEFICPHSRKDSNVCNNNCCVKDNHFYISGKNSNIKTLENYGTYTSRSNSDLSLKNKYSSIFRKSIESRIDIYGCENFGVESYSSIFRQSYIENYLKLNDSFIEKRCFGSSFDNGGNYLGGNNHHNNHNNRRRLVKLLDGVKKIKKISESLLSKTCSEEKDKNFNKYNSGINKMKIRCKFFNKIKTKFRT</sequence>
<accession>A0AAV9Y302</accession>
<gene>
    <name evidence="3" type="ORF">RS030_101607</name>
</gene>
<dbReference type="InterPro" id="IPR036865">
    <property type="entry name" value="CRAL-TRIO_dom_sf"/>
</dbReference>
<name>A0AAV9Y302_9CRYT</name>
<dbReference type="PANTHER" id="PTHR23324">
    <property type="entry name" value="SEC14 RELATED PROTEIN"/>
    <property type="match status" value="1"/>
</dbReference>
<dbReference type="InterPro" id="IPR051064">
    <property type="entry name" value="SEC14/CRAL-TRIO_domain"/>
</dbReference>
<dbReference type="AlphaFoldDB" id="A0AAV9Y302"/>
<keyword evidence="4" id="KW-1185">Reference proteome</keyword>
<dbReference type="InterPro" id="IPR036598">
    <property type="entry name" value="GOLD_dom_sf"/>
</dbReference>
<dbReference type="GO" id="GO:0005737">
    <property type="term" value="C:cytoplasm"/>
    <property type="evidence" value="ECO:0007669"/>
    <property type="project" value="TreeGrafter"/>
</dbReference>
<evidence type="ECO:0000259" key="2">
    <source>
        <dbReference type="PROSITE" id="PS50191"/>
    </source>
</evidence>
<feature type="compositionally biased region" description="Low complexity" evidence="1">
    <location>
        <begin position="571"/>
        <end position="628"/>
    </location>
</feature>
<dbReference type="SUPFAM" id="SSF52087">
    <property type="entry name" value="CRAL/TRIO domain"/>
    <property type="match status" value="1"/>
</dbReference>
<comment type="caution">
    <text evidence="3">The sequence shown here is derived from an EMBL/GenBank/DDBJ whole genome shotgun (WGS) entry which is preliminary data.</text>
</comment>
<dbReference type="PROSITE" id="PS50191">
    <property type="entry name" value="CRAL_TRIO"/>
    <property type="match status" value="1"/>
</dbReference>
<dbReference type="InterPro" id="IPR036273">
    <property type="entry name" value="CRAL/TRIO_N_dom_sf"/>
</dbReference>
<protein>
    <recommendedName>
        <fullName evidence="2">CRAL-TRIO domain-containing protein</fullName>
    </recommendedName>
</protein>
<organism evidence="3 4">
    <name type="scientific">Cryptosporidium xiaoi</name>
    <dbReference type="NCBI Taxonomy" id="659607"/>
    <lineage>
        <taxon>Eukaryota</taxon>
        <taxon>Sar</taxon>
        <taxon>Alveolata</taxon>
        <taxon>Apicomplexa</taxon>
        <taxon>Conoidasida</taxon>
        <taxon>Coccidia</taxon>
        <taxon>Eucoccidiorida</taxon>
        <taxon>Eimeriorina</taxon>
        <taxon>Cryptosporidiidae</taxon>
        <taxon>Cryptosporidium</taxon>
    </lineage>
</organism>
<reference evidence="3 4" key="1">
    <citation type="submission" date="2023-10" db="EMBL/GenBank/DDBJ databases">
        <title>Comparative genomics analysis reveals potential genetic determinants of host preference in Cryptosporidium xiaoi.</title>
        <authorList>
            <person name="Xiao L."/>
            <person name="Li J."/>
        </authorList>
    </citation>
    <scope>NUCLEOTIDE SEQUENCE [LARGE SCALE GENOMIC DNA]</scope>
    <source>
        <strain evidence="3 4">52996</strain>
    </source>
</reference>